<keyword evidence="2 11" id="KW-0808">Transferase</keyword>
<evidence type="ECO:0000256" key="4">
    <source>
        <dbReference type="ARBA" id="ARBA00022741"/>
    </source>
</evidence>
<accession>A0AAD4JKQ6</accession>
<dbReference type="Pfam" id="PF07714">
    <property type="entry name" value="PK_Tyr_Ser-Thr"/>
    <property type="match status" value="1"/>
</dbReference>
<feature type="domain" description="Protein kinase" evidence="15">
    <location>
        <begin position="513"/>
        <end position="799"/>
    </location>
</feature>
<keyword evidence="5 11" id="KW-0418">Kinase</keyword>
<feature type="domain" description="Bulb-type lectin" evidence="16">
    <location>
        <begin position="27"/>
        <end position="154"/>
    </location>
</feature>
<comment type="caution">
    <text evidence="18">The sequence shown here is derived from an EMBL/GenBank/DDBJ whole genome shotgun (WGS) entry which is preliminary data.</text>
</comment>
<evidence type="ECO:0000313" key="18">
    <source>
        <dbReference type="EMBL" id="KAH6835576.1"/>
    </source>
</evidence>
<evidence type="ECO:0000313" key="19">
    <source>
        <dbReference type="Proteomes" id="UP001190926"/>
    </source>
</evidence>
<dbReference type="Proteomes" id="UP001190926">
    <property type="component" value="Unassembled WGS sequence"/>
</dbReference>
<evidence type="ECO:0000256" key="2">
    <source>
        <dbReference type="ARBA" id="ARBA00022679"/>
    </source>
</evidence>
<dbReference type="PROSITE" id="PS00108">
    <property type="entry name" value="PROTEIN_KINASE_ST"/>
    <property type="match status" value="1"/>
</dbReference>
<dbReference type="Gene3D" id="3.30.200.20">
    <property type="entry name" value="Phosphorylase Kinase, domain 1"/>
    <property type="match status" value="1"/>
</dbReference>
<keyword evidence="6 11" id="KW-0067">ATP-binding</keyword>
<dbReference type="InterPro" id="IPR036426">
    <property type="entry name" value="Bulb-type_lectin_dom_sf"/>
</dbReference>
<evidence type="ECO:0000256" key="13">
    <source>
        <dbReference type="SAM" id="MobiDB-lite"/>
    </source>
</evidence>
<evidence type="ECO:0000256" key="14">
    <source>
        <dbReference type="SAM" id="Phobius"/>
    </source>
</evidence>
<dbReference type="AlphaFoldDB" id="A0AAD4JKQ6"/>
<dbReference type="InterPro" id="IPR024171">
    <property type="entry name" value="SRK-like_kinase"/>
</dbReference>
<dbReference type="PROSITE" id="PS50927">
    <property type="entry name" value="BULB_LECTIN"/>
    <property type="match status" value="1"/>
</dbReference>
<dbReference type="InterPro" id="IPR008271">
    <property type="entry name" value="Ser/Thr_kinase_AS"/>
</dbReference>
<dbReference type="SUPFAM" id="SSF56112">
    <property type="entry name" value="Protein kinase-like (PK-like)"/>
    <property type="match status" value="1"/>
</dbReference>
<keyword evidence="7" id="KW-1015">Disulfide bond</keyword>
<dbReference type="Pfam" id="PF00954">
    <property type="entry name" value="S_locus_glycop"/>
    <property type="match status" value="1"/>
</dbReference>
<comment type="catalytic activity">
    <reaction evidence="10 11">
        <text>L-seryl-[protein] + ATP = O-phospho-L-seryl-[protein] + ADP + H(+)</text>
        <dbReference type="Rhea" id="RHEA:17989"/>
        <dbReference type="Rhea" id="RHEA-COMP:9863"/>
        <dbReference type="Rhea" id="RHEA-COMP:11604"/>
        <dbReference type="ChEBI" id="CHEBI:15378"/>
        <dbReference type="ChEBI" id="CHEBI:29999"/>
        <dbReference type="ChEBI" id="CHEBI:30616"/>
        <dbReference type="ChEBI" id="CHEBI:83421"/>
        <dbReference type="ChEBI" id="CHEBI:456216"/>
        <dbReference type="EC" id="2.7.11.1"/>
    </reaction>
</comment>
<keyword evidence="14" id="KW-0472">Membrane</keyword>
<sequence length="831" mass="93357">MNTEKSKYHISIFLIITSSLLSTYAIDTINTTQAFRDNGDTLISSGGIFELGFFSPNNSENRYVGIWYKKITVKTVVWIANRNNPLTDRSGMLRVIDSGALLLLNATNTTIWSTNSNNNTSSSIVRTALIARLLDSGNLVVRDADDDNPENILWQSFDYPTDTFLPGMKLGRNFVTGLEVYITSTKNDGDPASGDYSYHCDPTGYPQNFIKRGDVFTYRTGPWNGKGFSGNPNLQKNPIFTYEMVINEKEVYYRYDLINDSLFVRLTITESGYGHRWVWVERTQEWSSYLTIPLDNCDVYNGCGPYGSCNIKNSPSCGCLDKFIPKDPQARERGDWSNGCNRSTPLNCEKGDVFLKYSGMKLPDTQSSRYNTSMSLEECKVVCSKNCSCMAYSSLDVSRGNNGCLLWFGDLVDMREISPGQDIYIRMASSELGSGGRMRGILIISLSLAIAILLICLVVVYSRKRMKPEHQLQETDSSRLNYVDNHPDESGRNKDLELPLFDLATLMKATENFSLNNKLGEGGFGSVFKGRLDEGQEIAVKRLSRTSLQGVDEFKNEVICIAKLQHRNLVNLLGCCIQGEEMMLVYEYMTNRSLDLILFNPMNSILLYWPRRFNIINGIARGLMYLHQDSRLRVIHRDLKAGNILLDSNMNPKISDFGLARTFGGDDEIGDNTSRIVGTFGYMSPEYAAEGLFSVKSDVFSFGVLVLEIVNGNRNRGFYHRDHRLNLLGHAWMLYKDGRSLELVDPCLINACDLSEAERSIHIGLLCVQEHPEDRPTMSSVVFMLSNGGIMSEAKKPGFFTHRDLLRNETSVSSNTSTSINGMTITLPEGR</sequence>
<evidence type="ECO:0000256" key="11">
    <source>
        <dbReference type="PIRNR" id="PIRNR000641"/>
    </source>
</evidence>
<evidence type="ECO:0000256" key="12">
    <source>
        <dbReference type="PROSITE-ProRule" id="PRU10141"/>
    </source>
</evidence>
<dbReference type="Pfam" id="PF01453">
    <property type="entry name" value="B_lectin"/>
    <property type="match status" value="1"/>
</dbReference>
<evidence type="ECO:0000256" key="9">
    <source>
        <dbReference type="ARBA" id="ARBA00047899"/>
    </source>
</evidence>
<keyword evidence="4 11" id="KW-0547">Nucleotide-binding</keyword>
<dbReference type="PROSITE" id="PS00107">
    <property type="entry name" value="PROTEIN_KINASE_ATP"/>
    <property type="match status" value="1"/>
</dbReference>
<dbReference type="PANTHER" id="PTHR32444:SF183">
    <property type="entry name" value="APPLE DOMAIN-CONTAINING PROTEIN"/>
    <property type="match status" value="1"/>
</dbReference>
<gene>
    <name evidence="18" type="ORF">C2S53_003118</name>
</gene>
<evidence type="ECO:0000256" key="1">
    <source>
        <dbReference type="ARBA" id="ARBA00022527"/>
    </source>
</evidence>
<dbReference type="Gene3D" id="3.50.4.10">
    <property type="entry name" value="Hepatocyte Growth Factor"/>
    <property type="match status" value="1"/>
</dbReference>
<dbReference type="CDD" id="cd00028">
    <property type="entry name" value="B_lectin"/>
    <property type="match status" value="1"/>
</dbReference>
<dbReference type="PANTHER" id="PTHR32444">
    <property type="entry name" value="BULB-TYPE LECTIN DOMAIN-CONTAINING PROTEIN"/>
    <property type="match status" value="1"/>
</dbReference>
<keyword evidence="19" id="KW-1185">Reference proteome</keyword>
<dbReference type="FunFam" id="2.90.10.10:FF:000004">
    <property type="entry name" value="G-type lectin S-receptor-like serine/threonine-protein kinase"/>
    <property type="match status" value="1"/>
</dbReference>
<evidence type="ECO:0000259" key="16">
    <source>
        <dbReference type="PROSITE" id="PS50927"/>
    </source>
</evidence>
<evidence type="ECO:0000256" key="5">
    <source>
        <dbReference type="ARBA" id="ARBA00022777"/>
    </source>
</evidence>
<dbReference type="SMART" id="SM00473">
    <property type="entry name" value="PAN_AP"/>
    <property type="match status" value="1"/>
</dbReference>
<dbReference type="Pfam" id="PF08276">
    <property type="entry name" value="PAN_2"/>
    <property type="match status" value="1"/>
</dbReference>
<dbReference type="Gene3D" id="2.90.10.10">
    <property type="entry name" value="Bulb-type lectin domain"/>
    <property type="match status" value="1"/>
</dbReference>
<dbReference type="GO" id="GO:0004674">
    <property type="term" value="F:protein serine/threonine kinase activity"/>
    <property type="evidence" value="ECO:0007669"/>
    <property type="project" value="UniProtKB-KW"/>
</dbReference>
<feature type="region of interest" description="Disordered" evidence="13">
    <location>
        <begin position="472"/>
        <end position="491"/>
    </location>
</feature>
<dbReference type="SUPFAM" id="SSF51110">
    <property type="entry name" value="alpha-D-mannose-specific plant lectins"/>
    <property type="match status" value="1"/>
</dbReference>
<feature type="region of interest" description="Disordered" evidence="13">
    <location>
        <begin position="811"/>
        <end position="831"/>
    </location>
</feature>
<dbReference type="SMART" id="SM00108">
    <property type="entry name" value="B_lectin"/>
    <property type="match status" value="1"/>
</dbReference>
<keyword evidence="3" id="KW-0732">Signal</keyword>
<dbReference type="SMART" id="SM00220">
    <property type="entry name" value="S_TKc"/>
    <property type="match status" value="1"/>
</dbReference>
<name>A0AAD4JKQ6_PERFH</name>
<keyword evidence="14" id="KW-0812">Transmembrane</keyword>
<evidence type="ECO:0000256" key="8">
    <source>
        <dbReference type="ARBA" id="ARBA00023180"/>
    </source>
</evidence>
<evidence type="ECO:0000256" key="7">
    <source>
        <dbReference type="ARBA" id="ARBA00023157"/>
    </source>
</evidence>
<dbReference type="InterPro" id="IPR011009">
    <property type="entry name" value="Kinase-like_dom_sf"/>
</dbReference>
<organism evidence="18 19">
    <name type="scientific">Perilla frutescens var. hirtella</name>
    <name type="common">Perilla citriodora</name>
    <name type="synonym">Perilla setoyensis</name>
    <dbReference type="NCBI Taxonomy" id="608512"/>
    <lineage>
        <taxon>Eukaryota</taxon>
        <taxon>Viridiplantae</taxon>
        <taxon>Streptophyta</taxon>
        <taxon>Embryophyta</taxon>
        <taxon>Tracheophyta</taxon>
        <taxon>Spermatophyta</taxon>
        <taxon>Magnoliopsida</taxon>
        <taxon>eudicotyledons</taxon>
        <taxon>Gunneridae</taxon>
        <taxon>Pentapetalae</taxon>
        <taxon>asterids</taxon>
        <taxon>lamiids</taxon>
        <taxon>Lamiales</taxon>
        <taxon>Lamiaceae</taxon>
        <taxon>Nepetoideae</taxon>
        <taxon>Elsholtzieae</taxon>
        <taxon>Perilla</taxon>
    </lineage>
</organism>
<dbReference type="PROSITE" id="PS50948">
    <property type="entry name" value="PAN"/>
    <property type="match status" value="1"/>
</dbReference>
<dbReference type="GO" id="GO:0005524">
    <property type="term" value="F:ATP binding"/>
    <property type="evidence" value="ECO:0007669"/>
    <property type="project" value="UniProtKB-UniRule"/>
</dbReference>
<dbReference type="GO" id="GO:0048544">
    <property type="term" value="P:recognition of pollen"/>
    <property type="evidence" value="ECO:0007669"/>
    <property type="project" value="InterPro"/>
</dbReference>
<dbReference type="InterPro" id="IPR001245">
    <property type="entry name" value="Ser-Thr/Tyr_kinase_cat_dom"/>
</dbReference>
<evidence type="ECO:0000259" key="17">
    <source>
        <dbReference type="PROSITE" id="PS50948"/>
    </source>
</evidence>
<dbReference type="InterPro" id="IPR000719">
    <property type="entry name" value="Prot_kinase_dom"/>
</dbReference>
<dbReference type="FunFam" id="3.30.200.20:FF:000195">
    <property type="entry name" value="G-type lectin S-receptor-like serine/threonine-protein kinase"/>
    <property type="match status" value="1"/>
</dbReference>
<keyword evidence="14" id="KW-1133">Transmembrane helix</keyword>
<dbReference type="InterPro" id="IPR017441">
    <property type="entry name" value="Protein_kinase_ATP_BS"/>
</dbReference>
<dbReference type="CDD" id="cd01098">
    <property type="entry name" value="PAN_AP_plant"/>
    <property type="match status" value="1"/>
</dbReference>
<proteinExistence type="inferred from homology"/>
<dbReference type="EC" id="2.7.11.1" evidence="11"/>
<dbReference type="PROSITE" id="PS50011">
    <property type="entry name" value="PROTEIN_KINASE_DOM"/>
    <property type="match status" value="1"/>
</dbReference>
<dbReference type="EMBL" id="SDAM02000033">
    <property type="protein sequence ID" value="KAH6835576.1"/>
    <property type="molecule type" value="Genomic_DNA"/>
</dbReference>
<feature type="binding site" evidence="12">
    <location>
        <position position="541"/>
    </location>
    <ligand>
        <name>ATP</name>
        <dbReference type="ChEBI" id="CHEBI:30616"/>
    </ligand>
</feature>
<comment type="similarity">
    <text evidence="11">Belongs to the protein kinase superfamily. Ser/Thr protein kinase family.</text>
</comment>
<dbReference type="InterPro" id="IPR001480">
    <property type="entry name" value="Bulb-type_lectin_dom"/>
</dbReference>
<dbReference type="InterPro" id="IPR000858">
    <property type="entry name" value="S_locus_glycoprot_dom"/>
</dbReference>
<evidence type="ECO:0000259" key="15">
    <source>
        <dbReference type="PROSITE" id="PS50011"/>
    </source>
</evidence>
<evidence type="ECO:0000256" key="10">
    <source>
        <dbReference type="ARBA" id="ARBA00048679"/>
    </source>
</evidence>
<dbReference type="PIRSF" id="PIRSF000641">
    <property type="entry name" value="SRK"/>
    <property type="match status" value="1"/>
</dbReference>
<feature type="domain" description="Apple" evidence="17">
    <location>
        <begin position="348"/>
        <end position="428"/>
    </location>
</feature>
<dbReference type="CDD" id="cd14066">
    <property type="entry name" value="STKc_IRAK"/>
    <property type="match status" value="1"/>
</dbReference>
<comment type="catalytic activity">
    <reaction evidence="9 11">
        <text>L-threonyl-[protein] + ATP = O-phospho-L-threonyl-[protein] + ADP + H(+)</text>
        <dbReference type="Rhea" id="RHEA:46608"/>
        <dbReference type="Rhea" id="RHEA-COMP:11060"/>
        <dbReference type="Rhea" id="RHEA-COMP:11605"/>
        <dbReference type="ChEBI" id="CHEBI:15378"/>
        <dbReference type="ChEBI" id="CHEBI:30013"/>
        <dbReference type="ChEBI" id="CHEBI:30616"/>
        <dbReference type="ChEBI" id="CHEBI:61977"/>
        <dbReference type="ChEBI" id="CHEBI:456216"/>
        <dbReference type="EC" id="2.7.11.1"/>
    </reaction>
</comment>
<evidence type="ECO:0000256" key="3">
    <source>
        <dbReference type="ARBA" id="ARBA00022729"/>
    </source>
</evidence>
<evidence type="ECO:0000256" key="6">
    <source>
        <dbReference type="ARBA" id="ARBA00022840"/>
    </source>
</evidence>
<protein>
    <recommendedName>
        <fullName evidence="11">Receptor-like serine/threonine-protein kinase</fullName>
        <ecNumber evidence="11">2.7.11.1</ecNumber>
    </recommendedName>
</protein>
<feature type="transmembrane region" description="Helical" evidence="14">
    <location>
        <begin position="440"/>
        <end position="461"/>
    </location>
</feature>
<keyword evidence="8" id="KW-0325">Glycoprotein</keyword>
<reference evidence="18 19" key="1">
    <citation type="journal article" date="2021" name="Nat. Commun.">
        <title>Incipient diploidization of the medicinal plant Perilla within 10,000 years.</title>
        <authorList>
            <person name="Zhang Y."/>
            <person name="Shen Q."/>
            <person name="Leng L."/>
            <person name="Zhang D."/>
            <person name="Chen S."/>
            <person name="Shi Y."/>
            <person name="Ning Z."/>
            <person name="Chen S."/>
        </authorList>
    </citation>
    <scope>NUCLEOTIDE SEQUENCE [LARGE SCALE GENOMIC DNA]</scope>
    <source>
        <strain evidence="19">cv. PC099</strain>
    </source>
</reference>
<dbReference type="Gene3D" id="1.10.510.10">
    <property type="entry name" value="Transferase(Phosphotransferase) domain 1"/>
    <property type="match status" value="1"/>
</dbReference>
<dbReference type="FunFam" id="1.10.510.10:FF:000060">
    <property type="entry name" value="G-type lectin S-receptor-like serine/threonine-protein kinase"/>
    <property type="match status" value="1"/>
</dbReference>
<dbReference type="InterPro" id="IPR003609">
    <property type="entry name" value="Pan_app"/>
</dbReference>
<keyword evidence="1 11" id="KW-0723">Serine/threonine-protein kinase</keyword>